<dbReference type="PANTHER" id="PTHR45661:SF3">
    <property type="entry name" value="IG-LIKE DOMAIN-CONTAINING PROTEIN"/>
    <property type="match status" value="1"/>
</dbReference>
<name>A0AAD2FM24_9STRA</name>
<dbReference type="Proteomes" id="UP001295423">
    <property type="component" value="Unassembled WGS sequence"/>
</dbReference>
<comment type="caution">
    <text evidence="1">The sequence shown here is derived from an EMBL/GenBank/DDBJ whole genome shotgun (WGS) entry which is preliminary data.</text>
</comment>
<evidence type="ECO:0000313" key="1">
    <source>
        <dbReference type="EMBL" id="CAJ1944144.1"/>
    </source>
</evidence>
<dbReference type="Gene3D" id="3.80.10.10">
    <property type="entry name" value="Ribonuclease Inhibitor"/>
    <property type="match status" value="2"/>
</dbReference>
<reference evidence="1" key="1">
    <citation type="submission" date="2023-08" db="EMBL/GenBank/DDBJ databases">
        <authorList>
            <person name="Audoor S."/>
            <person name="Bilcke G."/>
        </authorList>
    </citation>
    <scope>NUCLEOTIDE SEQUENCE</scope>
</reference>
<proteinExistence type="predicted"/>
<gene>
    <name evidence="1" type="ORF">CYCCA115_LOCUS8750</name>
</gene>
<dbReference type="AlphaFoldDB" id="A0AAD2FM24"/>
<dbReference type="PANTHER" id="PTHR45661">
    <property type="entry name" value="SURFACE ANTIGEN"/>
    <property type="match status" value="1"/>
</dbReference>
<evidence type="ECO:0000313" key="2">
    <source>
        <dbReference type="Proteomes" id="UP001295423"/>
    </source>
</evidence>
<sequence>MTNNEDLLGLNASACFHYMGQSDVSRSITAVAVDSYIQDIAPETFSSCTQLTQVDIYGHNLKTIGGSSFKKCQSMKTILFPDSVERIEERAFSACVSLTQVGSYPPKNTTTATTTIIHTSSSADDQDRTKKIPHTNPALPSNLKFLGPAAFLYCKSLTSISIPSTVETIREYTFFYCEALVDLTLKEGLKVIEERAFQGCISLQNVAIPTSVEQIGKYAFFYCLRLTEATLPKKLTDIKARSFHDCKALKFMKMQHTAIQSIEANGFYFCEALLYVDFPPTLQRIHRSAFESCKSLKSVALPPSLTAIEQGSFRGCRSLIAVELCNGLEWILSKAFADCESLRMIVLPAHSSDRAGEYAKNAFSGCSMLEGRCFGGDLLTSLTHRFDKLPIHKLCYNAGSTALTVEDLATCVTQHVVNQPEQDGACVDSFGMTPLHILGVSAKPREDFFLELTNLLPIDTLTQNDKYGNRPVDYLCQNEAPNTANLIQMVLQRTMLDRMNHWGLVQWREDLSQAIRSITSASNARAKVAFLSWVESKLAQYERLEVLSLLELTLWKIAVTMAHSQEAISFSAEILDRYSYRIRCGAETIIPSVCEFL</sequence>
<dbReference type="EMBL" id="CAKOGP040001213">
    <property type="protein sequence ID" value="CAJ1944144.1"/>
    <property type="molecule type" value="Genomic_DNA"/>
</dbReference>
<organism evidence="1 2">
    <name type="scientific">Cylindrotheca closterium</name>
    <dbReference type="NCBI Taxonomy" id="2856"/>
    <lineage>
        <taxon>Eukaryota</taxon>
        <taxon>Sar</taxon>
        <taxon>Stramenopiles</taxon>
        <taxon>Ochrophyta</taxon>
        <taxon>Bacillariophyta</taxon>
        <taxon>Bacillariophyceae</taxon>
        <taxon>Bacillariophycidae</taxon>
        <taxon>Bacillariales</taxon>
        <taxon>Bacillariaceae</taxon>
        <taxon>Cylindrotheca</taxon>
    </lineage>
</organism>
<dbReference type="Pfam" id="PF13306">
    <property type="entry name" value="LRR_5"/>
    <property type="match status" value="2"/>
</dbReference>
<keyword evidence="2" id="KW-1185">Reference proteome</keyword>
<dbReference type="InterPro" id="IPR053139">
    <property type="entry name" value="Surface_bspA-like"/>
</dbReference>
<dbReference type="InterPro" id="IPR032675">
    <property type="entry name" value="LRR_dom_sf"/>
</dbReference>
<dbReference type="InterPro" id="IPR026906">
    <property type="entry name" value="LRR_5"/>
</dbReference>
<protein>
    <submittedName>
        <fullName evidence="1">Uncharacterized protein</fullName>
    </submittedName>
</protein>
<accession>A0AAD2FM24</accession>
<dbReference type="SUPFAM" id="SSF52058">
    <property type="entry name" value="L domain-like"/>
    <property type="match status" value="1"/>
</dbReference>